<feature type="transmembrane region" description="Helical" evidence="5">
    <location>
        <begin position="28"/>
        <end position="45"/>
    </location>
</feature>
<feature type="transmembrane region" description="Helical" evidence="5">
    <location>
        <begin position="101"/>
        <end position="122"/>
    </location>
</feature>
<feature type="transmembrane region" description="Helical" evidence="5">
    <location>
        <begin position="76"/>
        <end position="95"/>
    </location>
</feature>
<dbReference type="PANTHER" id="PTHR33507:SF3">
    <property type="entry name" value="INNER MEMBRANE PROTEIN YBBJ"/>
    <property type="match status" value="1"/>
</dbReference>
<accession>A0A3N5C0M3</accession>
<evidence type="ECO:0000256" key="3">
    <source>
        <dbReference type="ARBA" id="ARBA00022989"/>
    </source>
</evidence>
<protein>
    <submittedName>
        <fullName evidence="7">NfeD-like partner-binding protein</fullName>
    </submittedName>
</protein>
<keyword evidence="2 5" id="KW-0812">Transmembrane</keyword>
<dbReference type="Pfam" id="PF01957">
    <property type="entry name" value="NfeD"/>
    <property type="match status" value="1"/>
</dbReference>
<dbReference type="InterPro" id="IPR052165">
    <property type="entry name" value="Membrane_assoc_protease"/>
</dbReference>
<dbReference type="GO" id="GO:0005886">
    <property type="term" value="C:plasma membrane"/>
    <property type="evidence" value="ECO:0007669"/>
    <property type="project" value="TreeGrafter"/>
</dbReference>
<reference evidence="7 8" key="1">
    <citation type="submission" date="2018-11" db="EMBL/GenBank/DDBJ databases">
        <title>Genomic Encyclopedia of Type Strains, Phase IV (KMG-IV): sequencing the most valuable type-strain genomes for metagenomic binning, comparative biology and taxonomic classification.</title>
        <authorList>
            <person name="Goeker M."/>
        </authorList>
    </citation>
    <scope>NUCLEOTIDE SEQUENCE [LARGE SCALE GENOMIC DNA]</scope>
    <source>
        <strain evidence="7 8">DSM 18090</strain>
    </source>
</reference>
<evidence type="ECO:0000256" key="5">
    <source>
        <dbReference type="SAM" id="Phobius"/>
    </source>
</evidence>
<dbReference type="Proteomes" id="UP000276443">
    <property type="component" value="Unassembled WGS sequence"/>
</dbReference>
<dbReference type="InterPro" id="IPR012340">
    <property type="entry name" value="NA-bd_OB-fold"/>
</dbReference>
<sequence>MILNSLIGVFVVTFLAMFFMIGELIVKLKGLGIIIGIGFITFYFIDHATSMNVIMMGFAFFVGLGLIILDGKLLNDGVFGIIGFLVVLISVAFAASTWTHAMYSMSGVILGTFSSFFLIKVLPRRDMWSKITLMDQLTSDKGYNSLNTYYKNLLNQEGETVTILRPSGTVKIDGQEYSAVSISKWIEKGKRIKVVAVDGTKIEVEEEE</sequence>
<dbReference type="InterPro" id="IPR002810">
    <property type="entry name" value="NfeD-like_C"/>
</dbReference>
<evidence type="ECO:0000256" key="1">
    <source>
        <dbReference type="ARBA" id="ARBA00004141"/>
    </source>
</evidence>
<comment type="subcellular location">
    <subcellularLocation>
        <location evidence="1">Membrane</location>
        <topology evidence="1">Multi-pass membrane protein</topology>
    </subcellularLocation>
</comment>
<evidence type="ECO:0000256" key="2">
    <source>
        <dbReference type="ARBA" id="ARBA00022692"/>
    </source>
</evidence>
<evidence type="ECO:0000313" key="7">
    <source>
        <dbReference type="EMBL" id="RPF55618.1"/>
    </source>
</evidence>
<dbReference type="AlphaFoldDB" id="A0A3N5C0M3"/>
<dbReference type="OrthoDB" id="9806253at2"/>
<dbReference type="EMBL" id="RKRF01000007">
    <property type="protein sequence ID" value="RPF55618.1"/>
    <property type="molecule type" value="Genomic_DNA"/>
</dbReference>
<feature type="transmembrane region" description="Helical" evidence="5">
    <location>
        <begin position="6"/>
        <end position="21"/>
    </location>
</feature>
<evidence type="ECO:0000313" key="8">
    <source>
        <dbReference type="Proteomes" id="UP000276443"/>
    </source>
</evidence>
<name>A0A3N5C0M3_9BACI</name>
<organism evidence="7 8">
    <name type="scientific">Aquisalibacillus elongatus</name>
    <dbReference type="NCBI Taxonomy" id="485577"/>
    <lineage>
        <taxon>Bacteria</taxon>
        <taxon>Bacillati</taxon>
        <taxon>Bacillota</taxon>
        <taxon>Bacilli</taxon>
        <taxon>Bacillales</taxon>
        <taxon>Bacillaceae</taxon>
        <taxon>Aquisalibacillus</taxon>
    </lineage>
</organism>
<proteinExistence type="predicted"/>
<feature type="transmembrane region" description="Helical" evidence="5">
    <location>
        <begin position="51"/>
        <end position="69"/>
    </location>
</feature>
<evidence type="ECO:0000259" key="6">
    <source>
        <dbReference type="Pfam" id="PF01957"/>
    </source>
</evidence>
<dbReference type="RefSeq" id="WP_124219436.1">
    <property type="nucleotide sequence ID" value="NZ_RKRF01000007.1"/>
</dbReference>
<feature type="domain" description="NfeD-like C-terminal" evidence="6">
    <location>
        <begin position="152"/>
        <end position="205"/>
    </location>
</feature>
<dbReference type="Gene3D" id="2.40.50.140">
    <property type="entry name" value="Nucleic acid-binding proteins"/>
    <property type="match status" value="1"/>
</dbReference>
<dbReference type="SUPFAM" id="SSF141322">
    <property type="entry name" value="NfeD domain-like"/>
    <property type="match status" value="1"/>
</dbReference>
<keyword evidence="4 5" id="KW-0472">Membrane</keyword>
<dbReference type="PANTHER" id="PTHR33507">
    <property type="entry name" value="INNER MEMBRANE PROTEIN YBBJ"/>
    <property type="match status" value="1"/>
</dbReference>
<keyword evidence="8" id="KW-1185">Reference proteome</keyword>
<evidence type="ECO:0000256" key="4">
    <source>
        <dbReference type="ARBA" id="ARBA00023136"/>
    </source>
</evidence>
<keyword evidence="3 5" id="KW-1133">Transmembrane helix</keyword>
<gene>
    <name evidence="7" type="ORF">EDC24_0496</name>
</gene>
<comment type="caution">
    <text evidence="7">The sequence shown here is derived from an EMBL/GenBank/DDBJ whole genome shotgun (WGS) entry which is preliminary data.</text>
</comment>